<feature type="transmembrane region" description="Helical" evidence="1">
    <location>
        <begin position="298"/>
        <end position="319"/>
    </location>
</feature>
<dbReference type="EMBL" id="LBPN01000001">
    <property type="protein sequence ID" value="KKP59935.1"/>
    <property type="molecule type" value="Genomic_DNA"/>
</dbReference>
<organism evidence="3 4">
    <name type="scientific">Candidatus Gottesmanbacteria bacterium GW2011_GWA1_34_13</name>
    <dbReference type="NCBI Taxonomy" id="1618434"/>
    <lineage>
        <taxon>Bacteria</taxon>
        <taxon>Candidatus Gottesmaniibacteriota</taxon>
    </lineage>
</organism>
<comment type="caution">
    <text evidence="3">The sequence shown here is derived from an EMBL/GenBank/DDBJ whole genome shotgun (WGS) entry which is preliminary data.</text>
</comment>
<feature type="transmembrane region" description="Helical" evidence="1">
    <location>
        <begin position="183"/>
        <end position="203"/>
    </location>
</feature>
<evidence type="ECO:0000256" key="1">
    <source>
        <dbReference type="SAM" id="Phobius"/>
    </source>
</evidence>
<protein>
    <recommendedName>
        <fullName evidence="2">Glycosyltransferase RgtA/B/C/D-like domain-containing protein</fullName>
    </recommendedName>
</protein>
<dbReference type="Pfam" id="PF13231">
    <property type="entry name" value="PMT_2"/>
    <property type="match status" value="1"/>
</dbReference>
<evidence type="ECO:0000313" key="3">
    <source>
        <dbReference type="EMBL" id="KKP59935.1"/>
    </source>
</evidence>
<reference evidence="3 4" key="1">
    <citation type="journal article" date="2015" name="Nature">
        <title>rRNA introns, odd ribosomes, and small enigmatic genomes across a large radiation of phyla.</title>
        <authorList>
            <person name="Brown C.T."/>
            <person name="Hug L.A."/>
            <person name="Thomas B.C."/>
            <person name="Sharon I."/>
            <person name="Castelle C.J."/>
            <person name="Singh A."/>
            <person name="Wilkins M.J."/>
            <person name="Williams K.H."/>
            <person name="Banfield J.F."/>
        </authorList>
    </citation>
    <scope>NUCLEOTIDE SEQUENCE [LARGE SCALE GENOMIC DNA]</scope>
</reference>
<feature type="transmembrane region" description="Helical" evidence="1">
    <location>
        <begin position="67"/>
        <end position="90"/>
    </location>
</feature>
<proteinExistence type="predicted"/>
<feature type="transmembrane region" description="Helical" evidence="1">
    <location>
        <begin position="12"/>
        <end position="33"/>
    </location>
</feature>
<feature type="transmembrane region" description="Helical" evidence="1">
    <location>
        <begin position="274"/>
        <end position="292"/>
    </location>
</feature>
<dbReference type="STRING" id="1618434.UR52_C0001G0015"/>
<evidence type="ECO:0000259" key="2">
    <source>
        <dbReference type="Pfam" id="PF13231"/>
    </source>
</evidence>
<feature type="transmembrane region" description="Helical" evidence="1">
    <location>
        <begin position="150"/>
        <end position="177"/>
    </location>
</feature>
<accession>A0A0G0D9C8</accession>
<dbReference type="Proteomes" id="UP000034176">
    <property type="component" value="Unassembled WGS sequence"/>
</dbReference>
<evidence type="ECO:0000313" key="4">
    <source>
        <dbReference type="Proteomes" id="UP000034176"/>
    </source>
</evidence>
<feature type="transmembrane region" description="Helical" evidence="1">
    <location>
        <begin position="236"/>
        <end position="267"/>
    </location>
</feature>
<dbReference type="InterPro" id="IPR038731">
    <property type="entry name" value="RgtA/B/C-like"/>
</dbReference>
<gene>
    <name evidence="3" type="ORF">UR52_C0001G0015</name>
</gene>
<dbReference type="AlphaFoldDB" id="A0A0G0D9C8"/>
<feature type="transmembrane region" description="Helical" evidence="1">
    <location>
        <begin position="102"/>
        <end position="120"/>
    </location>
</feature>
<sequence>MKYFFKKYLNCFVIIFLLIIHLVLLVTLKFTAWPEMLTYPWLMLNGYKLYTDIILPYPPLLPLLLKFFYSSFGLSIISLRIFTITIIIFSDILIYLVSKNQLGKKLGIFSLIIFIFSQLFFEGNGLWFELASLPLLLMALFLLQSKKLVFTGLFIGLSILIKQNNVLFIIPALLYLIFNKKSILKFCISAILPFLTVFIYYLSKSNFNDFFYWVIYHPLFIHAKSPGFFLRPSNMQILIIFAWFFPLIIIWKKNLILFVWFIISLIFAFPRFGYFHLQLSVAFFSLLIPYIFNINKKIRYFLLIIYIPLISFVFSKFILKELGKPIRFFTSDVIETRQTLSAIIPKNSTIFFLNVSSEYFVGSELLPVKPWADNFPWYLEVSGVQEKIINSFDKNNVQWVVYKKYNNEGKYVPGSYKPELLDAYINNHYQVKDKINDSISILQRKIDGK</sequence>
<keyword evidence="1" id="KW-1133">Transmembrane helix</keyword>
<name>A0A0G0D9C8_9BACT</name>
<keyword evidence="1" id="KW-0472">Membrane</keyword>
<keyword evidence="1" id="KW-0812">Transmembrane</keyword>
<feature type="domain" description="Glycosyltransferase RgtA/B/C/D-like" evidence="2">
    <location>
        <begin position="58"/>
        <end position="195"/>
    </location>
</feature>